<dbReference type="AlphaFoldDB" id="A0A0K2U9N8"/>
<proteinExistence type="predicted"/>
<accession>A0A0K2U9N8</accession>
<dbReference type="EMBL" id="HACA01017045">
    <property type="protein sequence ID" value="CDW34406.1"/>
    <property type="molecule type" value="Transcribed_RNA"/>
</dbReference>
<organism evidence="1">
    <name type="scientific">Lepeophtheirus salmonis</name>
    <name type="common">Salmon louse</name>
    <name type="synonym">Caligus salmonis</name>
    <dbReference type="NCBI Taxonomy" id="72036"/>
    <lineage>
        <taxon>Eukaryota</taxon>
        <taxon>Metazoa</taxon>
        <taxon>Ecdysozoa</taxon>
        <taxon>Arthropoda</taxon>
        <taxon>Crustacea</taxon>
        <taxon>Multicrustacea</taxon>
        <taxon>Hexanauplia</taxon>
        <taxon>Copepoda</taxon>
        <taxon>Siphonostomatoida</taxon>
        <taxon>Caligidae</taxon>
        <taxon>Lepeophtheirus</taxon>
    </lineage>
</organism>
<reference evidence="1" key="1">
    <citation type="submission" date="2014-05" db="EMBL/GenBank/DDBJ databases">
        <authorList>
            <person name="Chronopoulou M."/>
        </authorList>
    </citation>
    <scope>NUCLEOTIDE SEQUENCE</scope>
    <source>
        <tissue evidence="1">Whole organism</tissue>
    </source>
</reference>
<sequence>MYHSGVFIDTHHLRRQGQHCYSSHQFGFLSGRKRRIGSNRDLGRHSQRVSEVSQLLRDTWSSLRKER</sequence>
<evidence type="ECO:0000313" key="1">
    <source>
        <dbReference type="EMBL" id="CDW34406.1"/>
    </source>
</evidence>
<protein>
    <submittedName>
        <fullName evidence="1">Uncharacterized protein</fullName>
    </submittedName>
</protein>
<name>A0A0K2U9N8_LEPSM</name>